<organism evidence="1 2">
    <name type="scientific">Rhodococcus qingshengii JCM 15477</name>
    <dbReference type="NCBI Taxonomy" id="1303681"/>
    <lineage>
        <taxon>Bacteria</taxon>
        <taxon>Bacillati</taxon>
        <taxon>Actinomycetota</taxon>
        <taxon>Actinomycetes</taxon>
        <taxon>Mycobacteriales</taxon>
        <taxon>Nocardiaceae</taxon>
        <taxon>Rhodococcus</taxon>
        <taxon>Rhodococcus erythropolis group</taxon>
    </lineage>
</organism>
<name>A0AB38R539_RHOSG</name>
<evidence type="ECO:0000313" key="1">
    <source>
        <dbReference type="EMBL" id="UPU40532.1"/>
    </source>
</evidence>
<accession>A0AB38R539</accession>
<reference evidence="2" key="1">
    <citation type="journal article" date="2022" name="Environ. Microbiol.">
        <title>Functional analysis, diversity, and distribution of carbendazim hydrolases MheI and CbmA, responsible for the initial step in carbendazim degradation.</title>
        <authorList>
            <person name="Zhang M."/>
            <person name="Bai X."/>
            <person name="Li Q."/>
            <person name="Zhang L."/>
            <person name="Zhu Q."/>
            <person name="Gao S."/>
            <person name="Ke Z."/>
            <person name="Jiang M."/>
            <person name="Hu J."/>
            <person name="Qiu J."/>
            <person name="Hong Q."/>
        </authorList>
    </citation>
    <scope>NUCLEOTIDE SEQUENCE [LARGE SCALE GENOMIC DNA]</scope>
    <source>
        <strain evidence="2">djl-6</strain>
    </source>
</reference>
<dbReference type="EMBL" id="CP096563">
    <property type="protein sequence ID" value="UPU40532.1"/>
    <property type="molecule type" value="Genomic_DNA"/>
</dbReference>
<dbReference type="GO" id="GO:0003677">
    <property type="term" value="F:DNA binding"/>
    <property type="evidence" value="ECO:0007669"/>
    <property type="project" value="UniProtKB-KW"/>
</dbReference>
<dbReference type="AlphaFoldDB" id="A0AB38R539"/>
<dbReference type="Proteomes" id="UP000831484">
    <property type="component" value="Chromosome"/>
</dbReference>
<sequence length="70" mass="7504">MSPTEIPRLLSAKEAADVLLTSEGALAALRYRGAGPKFRKLGHRVAYAVQDLRDYIDSDIRTGTAADATA</sequence>
<keyword evidence="2" id="KW-1185">Reference proteome</keyword>
<protein>
    <submittedName>
        <fullName evidence="1">DNA-binding protein</fullName>
    </submittedName>
</protein>
<gene>
    <name evidence="1" type="ORF">M0639_15700</name>
</gene>
<dbReference type="RefSeq" id="WP_231915199.1">
    <property type="nucleotide sequence ID" value="NZ_CP096563.1"/>
</dbReference>
<evidence type="ECO:0000313" key="2">
    <source>
        <dbReference type="Proteomes" id="UP000831484"/>
    </source>
</evidence>
<proteinExistence type="predicted"/>
<keyword evidence="1" id="KW-0238">DNA-binding</keyword>